<evidence type="ECO:0000256" key="4">
    <source>
        <dbReference type="ARBA" id="ARBA00022989"/>
    </source>
</evidence>
<dbReference type="AlphaFoldDB" id="A0A6V7NIY4"/>
<evidence type="ECO:0000313" key="8">
    <source>
        <dbReference type="EMBL" id="CAD1818530.1"/>
    </source>
</evidence>
<dbReference type="PANTHER" id="PTHR31376">
    <property type="entry name" value="OS09G0467300 PROTEIN-RELATED"/>
    <property type="match status" value="1"/>
</dbReference>
<gene>
    <name evidence="8" type="ORF">CB5_LOCUS1741</name>
</gene>
<feature type="transmembrane region" description="Helical" evidence="6">
    <location>
        <begin position="410"/>
        <end position="427"/>
    </location>
</feature>
<feature type="region of interest" description="Disordered" evidence="7">
    <location>
        <begin position="192"/>
        <end position="219"/>
    </location>
</feature>
<evidence type="ECO:0000256" key="7">
    <source>
        <dbReference type="SAM" id="MobiDB-lite"/>
    </source>
</evidence>
<feature type="compositionally biased region" description="Low complexity" evidence="7">
    <location>
        <begin position="44"/>
        <end position="55"/>
    </location>
</feature>
<protein>
    <recommendedName>
        <fullName evidence="6">Probable purine permease</fullName>
    </recommendedName>
</protein>
<name>A0A6V7NIY4_ANACO</name>
<keyword evidence="3 6" id="KW-0812">Transmembrane</keyword>
<accession>A0A6V7NIY4</accession>
<feature type="transmembrane region" description="Helical" evidence="6">
    <location>
        <begin position="383"/>
        <end position="403"/>
    </location>
</feature>
<evidence type="ECO:0000256" key="5">
    <source>
        <dbReference type="ARBA" id="ARBA00023136"/>
    </source>
</evidence>
<feature type="transmembrane region" description="Helical" evidence="6">
    <location>
        <begin position="354"/>
        <end position="377"/>
    </location>
</feature>
<keyword evidence="2 6" id="KW-0813">Transport</keyword>
<comment type="subcellular location">
    <subcellularLocation>
        <location evidence="6">Membrane</location>
        <topology evidence="6">Multi-pass membrane protein</topology>
    </subcellularLocation>
</comment>
<evidence type="ECO:0000256" key="2">
    <source>
        <dbReference type="ARBA" id="ARBA00022448"/>
    </source>
</evidence>
<comment type="caution">
    <text evidence="6">Lacks conserved residue(s) required for the propagation of feature annotation.</text>
</comment>
<reference evidence="8" key="1">
    <citation type="submission" date="2020-07" db="EMBL/GenBank/DDBJ databases">
        <authorList>
            <person name="Lin J."/>
        </authorList>
    </citation>
    <scope>NUCLEOTIDE SEQUENCE</scope>
</reference>
<evidence type="ECO:0000256" key="1">
    <source>
        <dbReference type="ARBA" id="ARBA00006213"/>
    </source>
</evidence>
<feature type="transmembrane region" description="Helical" evidence="6">
    <location>
        <begin position="315"/>
        <end position="333"/>
    </location>
</feature>
<keyword evidence="4 6" id="KW-1133">Transmembrane helix</keyword>
<evidence type="ECO:0000256" key="3">
    <source>
        <dbReference type="ARBA" id="ARBA00022692"/>
    </source>
</evidence>
<dbReference type="Pfam" id="PF16913">
    <property type="entry name" value="PUNUT"/>
    <property type="match status" value="1"/>
</dbReference>
<dbReference type="InterPro" id="IPR030182">
    <property type="entry name" value="PUP_plant"/>
</dbReference>
<evidence type="ECO:0000256" key="6">
    <source>
        <dbReference type="RuleBase" id="RU368015"/>
    </source>
</evidence>
<dbReference type="PANTHER" id="PTHR31376:SF2">
    <property type="entry name" value="PURINE PERMEASE 11-RELATED"/>
    <property type="match status" value="1"/>
</dbReference>
<feature type="region of interest" description="Disordered" evidence="7">
    <location>
        <begin position="128"/>
        <end position="158"/>
    </location>
</feature>
<feature type="region of interest" description="Disordered" evidence="7">
    <location>
        <begin position="44"/>
        <end position="70"/>
    </location>
</feature>
<comment type="similarity">
    <text evidence="1 6">Belongs to the purine permeases (TC 2.A.7.14) family.</text>
</comment>
<dbReference type="EMBL" id="LR862139">
    <property type="protein sequence ID" value="CAD1818530.1"/>
    <property type="molecule type" value="Genomic_DNA"/>
</dbReference>
<dbReference type="GO" id="GO:0015211">
    <property type="term" value="F:purine nucleoside transmembrane transporter activity"/>
    <property type="evidence" value="ECO:0007669"/>
    <property type="project" value="UniProtKB-UniRule"/>
</dbReference>
<sequence>MRALGGSGSGAWRGTAEQRKCDMAAAMAWVAAAARVAAAASCGMRAPSGSGSGMRRSGDSRLPTRSTPLARLSPSRCPLQSFLPSLLPLSPQPPWISATVAAPLAPLVPRPSPLSWISASAAALSPLSSLAPRPSRASRPLPRSSLAALAPRPSRPAATSDADAAAAAVAAAAVATAVTSAAIEFLPRSSLTDTVPSRPVPHRPSPCDGQRGATPLSSSNRNLDARIIKRCIIHVQSFTTKSDVPSVAMVARGGCEYLLPPCRPNRCYPPGPILLQPRVCADTGASATYSLILSLMQLTFEKVIQRETFSVVLDMQIYTALVATCASVVGLFASGEWRSLKGEMEAYKTGTVSYVMTLVWTAVSWQVASVGVVGLIFVVTSLFSNVISTLSLPVVPIFAVIFFHDKMDDVKIMAMLISIWGFVSYLYQHYLDDSKGKKPSTNAQEEA</sequence>
<organism evidence="8">
    <name type="scientific">Ananas comosus var. bracteatus</name>
    <name type="common">red pineapple</name>
    <dbReference type="NCBI Taxonomy" id="296719"/>
    <lineage>
        <taxon>Eukaryota</taxon>
        <taxon>Viridiplantae</taxon>
        <taxon>Streptophyta</taxon>
        <taxon>Embryophyta</taxon>
        <taxon>Tracheophyta</taxon>
        <taxon>Spermatophyta</taxon>
        <taxon>Magnoliopsida</taxon>
        <taxon>Liliopsida</taxon>
        <taxon>Poales</taxon>
        <taxon>Bromeliaceae</taxon>
        <taxon>Bromelioideae</taxon>
        <taxon>Ananas</taxon>
    </lineage>
</organism>
<dbReference type="GO" id="GO:0016020">
    <property type="term" value="C:membrane"/>
    <property type="evidence" value="ECO:0007669"/>
    <property type="project" value="UniProtKB-SubCell"/>
</dbReference>
<proteinExistence type="inferred from homology"/>
<keyword evidence="5 6" id="KW-0472">Membrane</keyword>
<dbReference type="GO" id="GO:0005345">
    <property type="term" value="F:purine nucleobase transmembrane transporter activity"/>
    <property type="evidence" value="ECO:0007669"/>
    <property type="project" value="UniProtKB-UniRule"/>
</dbReference>